<protein>
    <submittedName>
        <fullName evidence="1">Uncharacterized protein</fullName>
    </submittedName>
</protein>
<dbReference type="Gene3D" id="3.80.10.10">
    <property type="entry name" value="Ribonuclease Inhibitor"/>
    <property type="match status" value="1"/>
</dbReference>
<dbReference type="InterPro" id="IPR026906">
    <property type="entry name" value="LRR_5"/>
</dbReference>
<comment type="caution">
    <text evidence="1">The sequence shown here is derived from an EMBL/GenBank/DDBJ whole genome shotgun (WGS) entry which is preliminary data.</text>
</comment>
<gene>
    <name evidence="1" type="ORF">M9Y10_032732</name>
</gene>
<reference evidence="1 2" key="1">
    <citation type="submission" date="2024-04" db="EMBL/GenBank/DDBJ databases">
        <title>Tritrichomonas musculus Genome.</title>
        <authorList>
            <person name="Alves-Ferreira E."/>
            <person name="Grigg M."/>
            <person name="Lorenzi H."/>
            <person name="Galac M."/>
        </authorList>
    </citation>
    <scope>NUCLEOTIDE SEQUENCE [LARGE SCALE GENOMIC DNA]</scope>
    <source>
        <strain evidence="1 2">EAF2021</strain>
    </source>
</reference>
<sequence>MAPYAFYGCGLLNIVEFDEDSELESIGAQSFEKSCFEGLSIPPSAQKTSKDAFSNCHFLRLIEFHENSKLDSFDIKIVENLSDELIIYAPKELSKLFIKFFKKKKCSYGTCHFSARKDIGAFSNILYKKLIYPFFLQRI</sequence>
<accession>A0ABR2GXM6</accession>
<evidence type="ECO:0000313" key="2">
    <source>
        <dbReference type="Proteomes" id="UP001470230"/>
    </source>
</evidence>
<organism evidence="1 2">
    <name type="scientific">Tritrichomonas musculus</name>
    <dbReference type="NCBI Taxonomy" id="1915356"/>
    <lineage>
        <taxon>Eukaryota</taxon>
        <taxon>Metamonada</taxon>
        <taxon>Parabasalia</taxon>
        <taxon>Tritrichomonadida</taxon>
        <taxon>Tritrichomonadidae</taxon>
        <taxon>Tritrichomonas</taxon>
    </lineage>
</organism>
<evidence type="ECO:0000313" key="1">
    <source>
        <dbReference type="EMBL" id="KAK8838693.1"/>
    </source>
</evidence>
<proteinExistence type="predicted"/>
<dbReference type="InterPro" id="IPR032675">
    <property type="entry name" value="LRR_dom_sf"/>
</dbReference>
<dbReference type="Pfam" id="PF13306">
    <property type="entry name" value="LRR_5"/>
    <property type="match status" value="1"/>
</dbReference>
<dbReference type="Proteomes" id="UP001470230">
    <property type="component" value="Unassembled WGS sequence"/>
</dbReference>
<dbReference type="EMBL" id="JAPFFF010000054">
    <property type="protein sequence ID" value="KAK8838693.1"/>
    <property type="molecule type" value="Genomic_DNA"/>
</dbReference>
<keyword evidence="2" id="KW-1185">Reference proteome</keyword>
<name>A0ABR2GXM6_9EUKA</name>